<name>A0A8H6TDW8_9AGAR</name>
<gene>
    <name evidence="2" type="ORF">MIND_00009100</name>
</gene>
<comment type="caution">
    <text evidence="2">The sequence shown here is derived from an EMBL/GenBank/DDBJ whole genome shotgun (WGS) entry which is preliminary data.</text>
</comment>
<dbReference type="GeneID" id="59339580"/>
<dbReference type="SUPFAM" id="SSF54695">
    <property type="entry name" value="POZ domain"/>
    <property type="match status" value="1"/>
</dbReference>
<dbReference type="InterPro" id="IPR000210">
    <property type="entry name" value="BTB/POZ_dom"/>
</dbReference>
<dbReference type="EMBL" id="JACAZF010000001">
    <property type="protein sequence ID" value="KAF7314951.1"/>
    <property type="molecule type" value="Genomic_DNA"/>
</dbReference>
<sequence length="331" mass="36915">MSTVTNAIARSEDLWFSDGSIVIQAGNAQFKVFHGILSLRSPIFRDMLSIPQPADAETIDECPVLRLPDDEADTRNFLMALYHPSHFPAFPNTIDLETLLACLRLAHKYEVEDLLRRALVHLSSGFAMSMSDYVARVTETADNGRSILDKRSWVSEPATLTANILLQLVSTAQTIGIPWILPHIFLWLSEPPLQTNILASLPPEFIRGSSLVNKAVLQSISLSFANPIDIPSCTDPLGCFRQRLNNSNILKAAMDNLDLPLPILFFSAPAEVLRQTLKREQLCQICFNVLIQSHEVATQKFWDDLPGLFGLPSWEELELSKTNAIGPNMFC</sequence>
<dbReference type="InterPro" id="IPR011333">
    <property type="entry name" value="SKP1/BTB/POZ_sf"/>
</dbReference>
<evidence type="ECO:0000313" key="2">
    <source>
        <dbReference type="EMBL" id="KAF7314951.1"/>
    </source>
</evidence>
<feature type="domain" description="BTB" evidence="1">
    <location>
        <begin position="21"/>
        <end position="118"/>
    </location>
</feature>
<dbReference type="Pfam" id="PF00651">
    <property type="entry name" value="BTB"/>
    <property type="match status" value="1"/>
</dbReference>
<protein>
    <submittedName>
        <fullName evidence="2">BTB domain-containing protein</fullName>
    </submittedName>
</protein>
<organism evidence="2 3">
    <name type="scientific">Mycena indigotica</name>
    <dbReference type="NCBI Taxonomy" id="2126181"/>
    <lineage>
        <taxon>Eukaryota</taxon>
        <taxon>Fungi</taxon>
        <taxon>Dikarya</taxon>
        <taxon>Basidiomycota</taxon>
        <taxon>Agaricomycotina</taxon>
        <taxon>Agaricomycetes</taxon>
        <taxon>Agaricomycetidae</taxon>
        <taxon>Agaricales</taxon>
        <taxon>Marasmiineae</taxon>
        <taxon>Mycenaceae</taxon>
        <taxon>Mycena</taxon>
    </lineage>
</organism>
<dbReference type="RefSeq" id="XP_037224974.1">
    <property type="nucleotide sequence ID" value="XM_037357064.1"/>
</dbReference>
<reference evidence="2" key="1">
    <citation type="submission" date="2020-05" db="EMBL/GenBank/DDBJ databases">
        <title>Mycena genomes resolve the evolution of fungal bioluminescence.</title>
        <authorList>
            <person name="Tsai I.J."/>
        </authorList>
    </citation>
    <scope>NUCLEOTIDE SEQUENCE</scope>
    <source>
        <strain evidence="2">171206Taipei</strain>
    </source>
</reference>
<dbReference type="Gene3D" id="3.30.710.10">
    <property type="entry name" value="Potassium Channel Kv1.1, Chain A"/>
    <property type="match status" value="1"/>
</dbReference>
<evidence type="ECO:0000313" key="3">
    <source>
        <dbReference type="Proteomes" id="UP000636479"/>
    </source>
</evidence>
<accession>A0A8H6TDW8</accession>
<keyword evidence="3" id="KW-1185">Reference proteome</keyword>
<dbReference type="OrthoDB" id="3036049at2759"/>
<evidence type="ECO:0000259" key="1">
    <source>
        <dbReference type="Pfam" id="PF00651"/>
    </source>
</evidence>
<dbReference type="Proteomes" id="UP000636479">
    <property type="component" value="Unassembled WGS sequence"/>
</dbReference>
<proteinExistence type="predicted"/>
<dbReference type="AlphaFoldDB" id="A0A8H6TDW8"/>